<organism evidence="1">
    <name type="scientific">Rhizophora mucronata</name>
    <name type="common">Asiatic mangrove</name>
    <dbReference type="NCBI Taxonomy" id="61149"/>
    <lineage>
        <taxon>Eukaryota</taxon>
        <taxon>Viridiplantae</taxon>
        <taxon>Streptophyta</taxon>
        <taxon>Embryophyta</taxon>
        <taxon>Tracheophyta</taxon>
        <taxon>Spermatophyta</taxon>
        <taxon>Magnoliopsida</taxon>
        <taxon>eudicotyledons</taxon>
        <taxon>Gunneridae</taxon>
        <taxon>Pentapetalae</taxon>
        <taxon>rosids</taxon>
        <taxon>fabids</taxon>
        <taxon>Malpighiales</taxon>
        <taxon>Rhizophoraceae</taxon>
        <taxon>Rhizophora</taxon>
    </lineage>
</organism>
<proteinExistence type="predicted"/>
<sequence>MKIIHLIAHVDSRMSVHPASCVTHKYDLSCEKKKKIIADKGSNLSLLFSITIIIIT</sequence>
<reference evidence="1" key="1">
    <citation type="submission" date="2018-02" db="EMBL/GenBank/DDBJ databases">
        <title>Rhizophora mucronata_Transcriptome.</title>
        <authorList>
            <person name="Meera S.P."/>
            <person name="Sreeshan A."/>
            <person name="Augustine A."/>
        </authorList>
    </citation>
    <scope>NUCLEOTIDE SEQUENCE</scope>
    <source>
        <tissue evidence="1">Leaf</tissue>
    </source>
</reference>
<dbReference type="AlphaFoldDB" id="A0A2P2N665"/>
<protein>
    <submittedName>
        <fullName evidence="1">Uncharacterized protein</fullName>
    </submittedName>
</protein>
<dbReference type="EMBL" id="GGEC01057515">
    <property type="protein sequence ID" value="MBX37999.1"/>
    <property type="molecule type" value="Transcribed_RNA"/>
</dbReference>
<evidence type="ECO:0000313" key="1">
    <source>
        <dbReference type="EMBL" id="MBX37999.1"/>
    </source>
</evidence>
<name>A0A2P2N665_RHIMU</name>
<accession>A0A2P2N665</accession>